<keyword evidence="2" id="KW-1185">Reference proteome</keyword>
<dbReference type="EMBL" id="OW152822">
    <property type="protein sequence ID" value="CAH2036928.1"/>
    <property type="molecule type" value="Genomic_DNA"/>
</dbReference>
<sequence>MRAFPNPLPEVMIAMIPDGPGLGRHYVLVSVVQKAHSSTETHGSWSHLPRFDCAVLPSHGWQESGYLSSTASSECISKCELKMVTESDTLGAALH</sequence>
<organism evidence="1 2">
    <name type="scientific">Iphiclides podalirius</name>
    <name type="common">scarce swallowtail</name>
    <dbReference type="NCBI Taxonomy" id="110791"/>
    <lineage>
        <taxon>Eukaryota</taxon>
        <taxon>Metazoa</taxon>
        <taxon>Ecdysozoa</taxon>
        <taxon>Arthropoda</taxon>
        <taxon>Hexapoda</taxon>
        <taxon>Insecta</taxon>
        <taxon>Pterygota</taxon>
        <taxon>Neoptera</taxon>
        <taxon>Endopterygota</taxon>
        <taxon>Lepidoptera</taxon>
        <taxon>Glossata</taxon>
        <taxon>Ditrysia</taxon>
        <taxon>Papilionoidea</taxon>
        <taxon>Papilionidae</taxon>
        <taxon>Papilioninae</taxon>
        <taxon>Iphiclides</taxon>
    </lineage>
</organism>
<dbReference type="Proteomes" id="UP000837857">
    <property type="component" value="Chromosome 10"/>
</dbReference>
<evidence type="ECO:0000313" key="1">
    <source>
        <dbReference type="EMBL" id="CAH2036928.1"/>
    </source>
</evidence>
<feature type="non-terminal residue" evidence="1">
    <location>
        <position position="95"/>
    </location>
</feature>
<evidence type="ECO:0000313" key="2">
    <source>
        <dbReference type="Proteomes" id="UP000837857"/>
    </source>
</evidence>
<proteinExistence type="predicted"/>
<gene>
    <name evidence="1" type="ORF">IPOD504_LOCUS939</name>
</gene>
<accession>A0ABN8HM49</accession>
<reference evidence="1" key="1">
    <citation type="submission" date="2022-03" db="EMBL/GenBank/DDBJ databases">
        <authorList>
            <person name="Martin H S."/>
        </authorList>
    </citation>
    <scope>NUCLEOTIDE SEQUENCE</scope>
</reference>
<name>A0ABN8HM49_9NEOP</name>
<protein>
    <submittedName>
        <fullName evidence="1">Uncharacterized protein</fullName>
    </submittedName>
</protein>